<protein>
    <submittedName>
        <fullName evidence="1">Uncharacterized protein</fullName>
    </submittedName>
</protein>
<accession>A0A0F8XZT3</accession>
<organism evidence="1">
    <name type="scientific">marine sediment metagenome</name>
    <dbReference type="NCBI Taxonomy" id="412755"/>
    <lineage>
        <taxon>unclassified sequences</taxon>
        <taxon>metagenomes</taxon>
        <taxon>ecological metagenomes</taxon>
    </lineage>
</organism>
<name>A0A0F8XZT3_9ZZZZ</name>
<dbReference type="EMBL" id="LAZR01056281">
    <property type="protein sequence ID" value="KKK74518.1"/>
    <property type="molecule type" value="Genomic_DNA"/>
</dbReference>
<reference evidence="1" key="1">
    <citation type="journal article" date="2015" name="Nature">
        <title>Complex archaea that bridge the gap between prokaryotes and eukaryotes.</title>
        <authorList>
            <person name="Spang A."/>
            <person name="Saw J.H."/>
            <person name="Jorgensen S.L."/>
            <person name="Zaremba-Niedzwiedzka K."/>
            <person name="Martijn J."/>
            <person name="Lind A.E."/>
            <person name="van Eijk R."/>
            <person name="Schleper C."/>
            <person name="Guy L."/>
            <person name="Ettema T.J."/>
        </authorList>
    </citation>
    <scope>NUCLEOTIDE SEQUENCE</scope>
</reference>
<proteinExistence type="predicted"/>
<comment type="caution">
    <text evidence="1">The sequence shown here is derived from an EMBL/GenBank/DDBJ whole genome shotgun (WGS) entry which is preliminary data.</text>
</comment>
<sequence>AALLVCKYVVSDNIYLGKTIMLHNLDILLVLS</sequence>
<evidence type="ECO:0000313" key="1">
    <source>
        <dbReference type="EMBL" id="KKK74518.1"/>
    </source>
</evidence>
<feature type="non-terminal residue" evidence="1">
    <location>
        <position position="1"/>
    </location>
</feature>
<dbReference type="AlphaFoldDB" id="A0A0F8XZT3"/>
<gene>
    <name evidence="1" type="ORF">LCGC14_2882940</name>
</gene>